<evidence type="ECO:0000313" key="1">
    <source>
        <dbReference type="EMBL" id="KAJ3735123.1"/>
    </source>
</evidence>
<dbReference type="Proteomes" id="UP001176059">
    <property type="component" value="Unassembled WGS sequence"/>
</dbReference>
<evidence type="ECO:0000313" key="2">
    <source>
        <dbReference type="Proteomes" id="UP001176059"/>
    </source>
</evidence>
<name>A0AA38N3X7_9AGAR</name>
<organism evidence="1 2">
    <name type="scientific">Lentinula guzmanii</name>
    <dbReference type="NCBI Taxonomy" id="2804957"/>
    <lineage>
        <taxon>Eukaryota</taxon>
        <taxon>Fungi</taxon>
        <taxon>Dikarya</taxon>
        <taxon>Basidiomycota</taxon>
        <taxon>Agaricomycotina</taxon>
        <taxon>Agaricomycetes</taxon>
        <taxon>Agaricomycetidae</taxon>
        <taxon>Agaricales</taxon>
        <taxon>Marasmiineae</taxon>
        <taxon>Omphalotaceae</taxon>
        <taxon>Lentinula</taxon>
    </lineage>
</organism>
<reference evidence="1" key="1">
    <citation type="submission" date="2022-08" db="EMBL/GenBank/DDBJ databases">
        <authorList>
            <consortium name="DOE Joint Genome Institute"/>
            <person name="Min B."/>
            <person name="Sierra-Patev S."/>
            <person name="Naranjo-Ortiz M."/>
            <person name="Looney B."/>
            <person name="Konkel Z."/>
            <person name="Slot J.C."/>
            <person name="Sakamoto Y."/>
            <person name="Steenwyk J.L."/>
            <person name="Rokas A."/>
            <person name="Carro J."/>
            <person name="Camarero S."/>
            <person name="Ferreira P."/>
            <person name="Molpeceres G."/>
            <person name="Ruiz-duenas F.J."/>
            <person name="Serrano A."/>
            <person name="Henrissat B."/>
            <person name="Drula E."/>
            <person name="Hughes K.W."/>
            <person name="Mata J.L."/>
            <person name="Ishikawa N.K."/>
            <person name="Vargas-Isla R."/>
            <person name="Ushijima S."/>
            <person name="Smith C.A."/>
            <person name="Ahrendt S."/>
            <person name="Andreopoulos W."/>
            <person name="He G."/>
            <person name="LaButti K."/>
            <person name="Lipzen A."/>
            <person name="Ng V."/>
            <person name="Riley R."/>
            <person name="Sandor L."/>
            <person name="Barry K."/>
            <person name="Martinez A.T."/>
            <person name="Xiao Y."/>
            <person name="Gibbons J.G."/>
            <person name="Terashima K."/>
            <person name="Hibbett D.S."/>
            <person name="Grigoriev I.V."/>
        </authorList>
    </citation>
    <scope>NUCLEOTIDE SEQUENCE</scope>
    <source>
        <strain evidence="1">ET3784</strain>
    </source>
</reference>
<protein>
    <submittedName>
        <fullName evidence="1">Uncharacterized protein</fullName>
    </submittedName>
</protein>
<sequence>MAADSMFVFDANPHAPSIINSEEEALVRTLFANFDTAWNHPALQTRLIRAWHQPRRQSILNGMTLPVFSAIWSASKLPNFRSYKVVWDAMRVHLENDGVLAALVSKFNAYVARIGRESTEIRTVQLQTHLQAPQAPESYTWIPQKMRVTIKRKKGNHWERFFPSLKNHPQRTFCKSRHLLRIETGKQTCNEGSSYPQDSEFHHHPFLLSGSSGSEVRTQTDIYYETFPEGSKPFVSVSPDTTSYQGLTYGMGHEKAQLSEPDAAGTRQTPAYIGIASNPSNLAYHDHLQFPELNSCLDRRQAHQSNTMHPPFSTASYNLPYSQSQDAYWGGRGSEYDSYDHNVPEARIQVRTNDKVCEKGISRSLSSSIQRQEIFWNITSYDGRMYRRSKE</sequence>
<dbReference type="AlphaFoldDB" id="A0AA38N3X7"/>
<proteinExistence type="predicted"/>
<comment type="caution">
    <text evidence="1">The sequence shown here is derived from an EMBL/GenBank/DDBJ whole genome shotgun (WGS) entry which is preliminary data.</text>
</comment>
<keyword evidence="2" id="KW-1185">Reference proteome</keyword>
<accession>A0AA38N3X7</accession>
<reference evidence="1" key="2">
    <citation type="journal article" date="2023" name="Proc. Natl. Acad. Sci. U.S.A.">
        <title>A global phylogenomic analysis of the shiitake genus Lentinula.</title>
        <authorList>
            <person name="Sierra-Patev S."/>
            <person name="Min B."/>
            <person name="Naranjo-Ortiz M."/>
            <person name="Looney B."/>
            <person name="Konkel Z."/>
            <person name="Slot J.C."/>
            <person name="Sakamoto Y."/>
            <person name="Steenwyk J.L."/>
            <person name="Rokas A."/>
            <person name="Carro J."/>
            <person name="Camarero S."/>
            <person name="Ferreira P."/>
            <person name="Molpeceres G."/>
            <person name="Ruiz-Duenas F.J."/>
            <person name="Serrano A."/>
            <person name="Henrissat B."/>
            <person name="Drula E."/>
            <person name="Hughes K.W."/>
            <person name="Mata J.L."/>
            <person name="Ishikawa N.K."/>
            <person name="Vargas-Isla R."/>
            <person name="Ushijima S."/>
            <person name="Smith C.A."/>
            <person name="Donoghue J."/>
            <person name="Ahrendt S."/>
            <person name="Andreopoulos W."/>
            <person name="He G."/>
            <person name="LaButti K."/>
            <person name="Lipzen A."/>
            <person name="Ng V."/>
            <person name="Riley R."/>
            <person name="Sandor L."/>
            <person name="Barry K."/>
            <person name="Martinez A.T."/>
            <person name="Xiao Y."/>
            <person name="Gibbons J.G."/>
            <person name="Terashima K."/>
            <person name="Grigoriev I.V."/>
            <person name="Hibbett D."/>
        </authorList>
    </citation>
    <scope>NUCLEOTIDE SEQUENCE</scope>
    <source>
        <strain evidence="1">ET3784</strain>
    </source>
</reference>
<gene>
    <name evidence="1" type="ORF">DFJ43DRAFT_1166862</name>
</gene>
<dbReference type="EMBL" id="JANVFO010000011">
    <property type="protein sequence ID" value="KAJ3735123.1"/>
    <property type="molecule type" value="Genomic_DNA"/>
</dbReference>